<accession>A0A7I8W851</accession>
<feature type="domain" description="Ig-like" evidence="10">
    <location>
        <begin position="1565"/>
        <end position="1647"/>
    </location>
</feature>
<dbReference type="GO" id="GO:0005886">
    <property type="term" value="C:plasma membrane"/>
    <property type="evidence" value="ECO:0007669"/>
    <property type="project" value="TreeGrafter"/>
</dbReference>
<feature type="domain" description="Nidogen G2 beta-barrel" evidence="11">
    <location>
        <begin position="2725"/>
        <end position="2946"/>
    </location>
</feature>
<dbReference type="InterPro" id="IPR036465">
    <property type="entry name" value="vWFA_dom_sf"/>
</dbReference>
<feature type="domain" description="Ig-like" evidence="10">
    <location>
        <begin position="669"/>
        <end position="753"/>
    </location>
</feature>
<feature type="domain" description="Ig-like" evidence="10">
    <location>
        <begin position="2395"/>
        <end position="2476"/>
    </location>
</feature>
<feature type="domain" description="Ig-like" evidence="10">
    <location>
        <begin position="2117"/>
        <end position="2203"/>
    </location>
</feature>
<evidence type="ECO:0000259" key="10">
    <source>
        <dbReference type="PROSITE" id="PS50835"/>
    </source>
</evidence>
<feature type="domain" description="Ig-like" evidence="10">
    <location>
        <begin position="2304"/>
        <end position="2390"/>
    </location>
</feature>
<dbReference type="PROSITE" id="PS01187">
    <property type="entry name" value="EGF_CA"/>
    <property type="match status" value="1"/>
</dbReference>
<dbReference type="InterPro" id="IPR036179">
    <property type="entry name" value="Ig-like_dom_sf"/>
</dbReference>
<dbReference type="InterPro" id="IPR007110">
    <property type="entry name" value="Ig-like_dom"/>
</dbReference>
<reference evidence="12 13" key="1">
    <citation type="submission" date="2020-08" db="EMBL/GenBank/DDBJ databases">
        <authorList>
            <person name="Hejnol A."/>
        </authorList>
    </citation>
    <scope>NUCLEOTIDE SEQUENCE [LARGE SCALE GENOMIC DNA]</scope>
</reference>
<feature type="domain" description="Ig-like" evidence="10">
    <location>
        <begin position="940"/>
        <end position="1028"/>
    </location>
</feature>
<dbReference type="InterPro" id="IPR003599">
    <property type="entry name" value="Ig_sub"/>
</dbReference>
<feature type="domain" description="Ig-like" evidence="10">
    <location>
        <begin position="849"/>
        <end position="932"/>
    </location>
</feature>
<feature type="domain" description="Ig-like" evidence="10">
    <location>
        <begin position="2210"/>
        <end position="2299"/>
    </location>
</feature>
<dbReference type="FunFam" id="2.60.40.10:FF:000107">
    <property type="entry name" value="Myosin, light chain kinase a"/>
    <property type="match status" value="2"/>
</dbReference>
<dbReference type="FunFam" id="2.60.40.10:FF:000130">
    <property type="entry name" value="Hemicentin 1"/>
    <property type="match status" value="2"/>
</dbReference>
<dbReference type="InterPro" id="IPR013106">
    <property type="entry name" value="Ig_V-set"/>
</dbReference>
<dbReference type="Gene3D" id="3.40.50.410">
    <property type="entry name" value="von Willebrand factor, type A domain"/>
    <property type="match status" value="1"/>
</dbReference>
<dbReference type="InterPro" id="IPR013098">
    <property type="entry name" value="Ig_I-set"/>
</dbReference>
<feature type="domain" description="Ig-like" evidence="10">
    <location>
        <begin position="484"/>
        <end position="573"/>
    </location>
</feature>
<evidence type="ECO:0000256" key="7">
    <source>
        <dbReference type="ARBA" id="ARBA00023180"/>
    </source>
</evidence>
<organism evidence="12 13">
    <name type="scientific">Dimorphilus gyrociliatus</name>
    <dbReference type="NCBI Taxonomy" id="2664684"/>
    <lineage>
        <taxon>Eukaryota</taxon>
        <taxon>Metazoa</taxon>
        <taxon>Spiralia</taxon>
        <taxon>Lophotrochozoa</taxon>
        <taxon>Annelida</taxon>
        <taxon>Polychaeta</taxon>
        <taxon>Polychaeta incertae sedis</taxon>
        <taxon>Dinophilidae</taxon>
        <taxon>Dimorphilus</taxon>
    </lineage>
</organism>
<feature type="domain" description="Ig-like" evidence="10">
    <location>
        <begin position="2681"/>
        <end position="2738"/>
    </location>
</feature>
<feature type="domain" description="Ig-like" evidence="10">
    <location>
        <begin position="1391"/>
        <end position="1469"/>
    </location>
</feature>
<dbReference type="SUPFAM" id="SSF53300">
    <property type="entry name" value="vWA-like"/>
    <property type="match status" value="1"/>
</dbReference>
<feature type="domain" description="Ig-like" evidence="10">
    <location>
        <begin position="1745"/>
        <end position="1835"/>
    </location>
</feature>
<dbReference type="SUPFAM" id="SSF54511">
    <property type="entry name" value="GFP-like"/>
    <property type="match status" value="1"/>
</dbReference>
<feature type="domain" description="Ig-like" evidence="10">
    <location>
        <begin position="2026"/>
        <end position="2113"/>
    </location>
</feature>
<feature type="domain" description="Ig-like" evidence="10">
    <location>
        <begin position="1932"/>
        <end position="2021"/>
    </location>
</feature>
<dbReference type="InterPro" id="IPR056861">
    <property type="entry name" value="HMCN1-like_VWA"/>
</dbReference>
<dbReference type="Pfam" id="PF07474">
    <property type="entry name" value="G2F"/>
    <property type="match status" value="1"/>
</dbReference>
<dbReference type="InterPro" id="IPR003598">
    <property type="entry name" value="Ig_sub2"/>
</dbReference>
<keyword evidence="4 9" id="KW-0732">Signal</keyword>
<evidence type="ECO:0000256" key="6">
    <source>
        <dbReference type="ARBA" id="ARBA00023157"/>
    </source>
</evidence>
<dbReference type="PROSITE" id="PS50835">
    <property type="entry name" value="IG_LIKE"/>
    <property type="match status" value="26"/>
</dbReference>
<dbReference type="Gene3D" id="2.40.155.10">
    <property type="entry name" value="Green fluorescent protein"/>
    <property type="match status" value="1"/>
</dbReference>
<dbReference type="PROSITE" id="PS50993">
    <property type="entry name" value="NIDOGEN_G2"/>
    <property type="match status" value="1"/>
</dbReference>
<protein>
    <submittedName>
        <fullName evidence="12">DgyrCDS11587</fullName>
    </submittedName>
</protein>
<feature type="chain" id="PRO_5029737349" evidence="9">
    <location>
        <begin position="19"/>
        <end position="2976"/>
    </location>
</feature>
<evidence type="ECO:0000256" key="8">
    <source>
        <dbReference type="ARBA" id="ARBA00023319"/>
    </source>
</evidence>
<dbReference type="Pfam" id="PF13927">
    <property type="entry name" value="Ig_3"/>
    <property type="match status" value="3"/>
</dbReference>
<keyword evidence="5" id="KW-0106">Calcium</keyword>
<keyword evidence="6" id="KW-1015">Disulfide bond</keyword>
<feature type="domain" description="Ig-like" evidence="10">
    <location>
        <begin position="1119"/>
        <end position="1202"/>
    </location>
</feature>
<evidence type="ECO:0000313" key="12">
    <source>
        <dbReference type="EMBL" id="CAD5123226.1"/>
    </source>
</evidence>
<feature type="domain" description="Ig-like" evidence="10">
    <location>
        <begin position="392"/>
        <end position="478"/>
    </location>
</feature>
<feature type="signal peptide" evidence="9">
    <location>
        <begin position="1"/>
        <end position="18"/>
    </location>
</feature>
<dbReference type="Proteomes" id="UP000549394">
    <property type="component" value="Unassembled WGS sequence"/>
</dbReference>
<dbReference type="SMART" id="SM00406">
    <property type="entry name" value="IGv"/>
    <property type="match status" value="7"/>
</dbReference>
<evidence type="ECO:0000256" key="3">
    <source>
        <dbReference type="ARBA" id="ARBA00022530"/>
    </source>
</evidence>
<dbReference type="EMBL" id="CAJFCJ010000019">
    <property type="protein sequence ID" value="CAD5123226.1"/>
    <property type="molecule type" value="Genomic_DNA"/>
</dbReference>
<evidence type="ECO:0000256" key="2">
    <source>
        <dbReference type="ARBA" id="ARBA00022525"/>
    </source>
</evidence>
<evidence type="ECO:0000256" key="5">
    <source>
        <dbReference type="ARBA" id="ARBA00022837"/>
    </source>
</evidence>
<feature type="domain" description="Ig-like" evidence="10">
    <location>
        <begin position="1840"/>
        <end position="1924"/>
    </location>
</feature>
<dbReference type="SMART" id="SM00408">
    <property type="entry name" value="IGc2"/>
    <property type="match status" value="26"/>
</dbReference>
<dbReference type="PANTHER" id="PTHR45080">
    <property type="entry name" value="CONTACTIN 5"/>
    <property type="match status" value="1"/>
</dbReference>
<evidence type="ECO:0000256" key="4">
    <source>
        <dbReference type="ARBA" id="ARBA00022729"/>
    </source>
</evidence>
<dbReference type="OrthoDB" id="5985519at2759"/>
<feature type="domain" description="Ig-like" evidence="10">
    <location>
        <begin position="760"/>
        <end position="842"/>
    </location>
</feature>
<feature type="domain" description="Ig-like" evidence="10">
    <location>
        <begin position="1207"/>
        <end position="1290"/>
    </location>
</feature>
<dbReference type="Pfam" id="PF25106">
    <property type="entry name" value="VWA_4"/>
    <property type="match status" value="1"/>
</dbReference>
<keyword evidence="13" id="KW-1185">Reference proteome</keyword>
<dbReference type="Pfam" id="PF23560">
    <property type="entry name" value="GBD_Hemicentin"/>
    <property type="match status" value="1"/>
</dbReference>
<dbReference type="InterPro" id="IPR006605">
    <property type="entry name" value="G2_nidogen/fibulin_G2F"/>
</dbReference>
<dbReference type="CDD" id="cd00054">
    <property type="entry name" value="EGF_CA"/>
    <property type="match status" value="1"/>
</dbReference>
<dbReference type="Gene3D" id="2.60.40.10">
    <property type="entry name" value="Immunoglobulins"/>
    <property type="match status" value="26"/>
</dbReference>
<dbReference type="InterPro" id="IPR013783">
    <property type="entry name" value="Ig-like_fold"/>
</dbReference>
<feature type="domain" description="Ig-like" evidence="10">
    <location>
        <begin position="1480"/>
        <end position="1561"/>
    </location>
</feature>
<feature type="domain" description="Ig-like" evidence="10">
    <location>
        <begin position="2488"/>
        <end position="2573"/>
    </location>
</feature>
<feature type="domain" description="Ig-like" evidence="10">
    <location>
        <begin position="1295"/>
        <end position="1387"/>
    </location>
</feature>
<dbReference type="FunFam" id="2.60.40.10:FF:000032">
    <property type="entry name" value="palladin isoform X1"/>
    <property type="match status" value="8"/>
</dbReference>
<dbReference type="SMART" id="SM00409">
    <property type="entry name" value="IG"/>
    <property type="match status" value="26"/>
</dbReference>
<keyword evidence="3" id="KW-0272">Extracellular matrix</keyword>
<dbReference type="Pfam" id="PF07679">
    <property type="entry name" value="I-set"/>
    <property type="match status" value="23"/>
</dbReference>
<dbReference type="FunFam" id="2.60.40.10:FF:000503">
    <property type="entry name" value="Hemicentin 1"/>
    <property type="match status" value="3"/>
</dbReference>
<dbReference type="GO" id="GO:0007156">
    <property type="term" value="P:homophilic cell adhesion via plasma membrane adhesion molecules"/>
    <property type="evidence" value="ECO:0007669"/>
    <property type="project" value="TreeGrafter"/>
</dbReference>
<evidence type="ECO:0000256" key="1">
    <source>
        <dbReference type="ARBA" id="ARBA00004498"/>
    </source>
</evidence>
<dbReference type="InterPro" id="IPR050958">
    <property type="entry name" value="Cell_Adh-Cytoskel_Orgn"/>
</dbReference>
<evidence type="ECO:0000313" key="13">
    <source>
        <dbReference type="Proteomes" id="UP000549394"/>
    </source>
</evidence>
<feature type="domain" description="Ig-like" evidence="10">
    <location>
        <begin position="578"/>
        <end position="661"/>
    </location>
</feature>
<sequence length="2976" mass="335423">MKLLVIILILGLLERIASYPASSERGEMVSLAIVFDTTGSMLWGTFNHANVSEIGPVRITRNADRFQDFLRNLTVSGGGDCPEKSISAIRLALESSLPNSLIYVFTDARSKDYEQTEQVLSLIQQKQSQVVFVLTGDCGNTSHPGYYAFQRIAQTSSGQVFLTKKNQVLKIVRQAVRSRKVHVLTVNQRQRAVSDVYLLPIDSRIQRFTVTVSGSDPKIRLFDPDGEKFDKKRGLISTLKLANGIVVTVRKPKFGSWRLQISSSSAHQVRVNALSDLDFTHGYSLKPTFSMNKTFFRPITSAQNYMLVNLTTNDSKTKLESVKLTDLQGNEIAVHSLLDDLREGGQLPYVYSFPFLPPTTEFYYVMINGTDHRGLPFQRFSQTAIQASVPQPPIVHSPSPLLKVPSGESIKLSCFVKSIVPYKVKWFKGKNHIGPDLFFSQPDNATLEITRARLIDEGNYMCNVSNRAGYRIAQITLDVLDSKPVIKVDRKSVEVVEGDQLVLYCRVFSKTDFNITWSRTYYSKKSVELEPHRTSLFNNGTLILHDIRRTDVGIYTCEARNEGGSSKSSINVTLQGFPKITITPRQFKYRTGDSINFTCSSNSKVQGGFMFKKEGSNLEYSSRIWFDRTRGSLMINNLRIEDAGKYECEGKNSAGSASAFSHLIYIEKPTITVTRNRVLINQLDTVRLKCEARGQPTPVVDWFFKNQLIKDGSLFKLHDKGQQLEIKEVRDDNEGTYDCVAKNEGGKDSGRVNLFVGSIPSFTEKPSSTRVRILSNITLACAGIGSPKPIVKWSIDNKETKRITQSKDGYLNIIGVKKEDEGSYTCILENKFGSINTTAVISVDGIVAPRIEYSNPTEYVLLGRETSLSCRIYGGFPPPIVEWMKDGNKLTSGGRISIGRHNNIVISQTKAEDEGDYACVASNVGGQQKFVTTLKVQEAPKIHANDSKGSLQVMKGSMISLGCRATGKPEPLVSWLKNGRRVEEEQDQSRFYIDRSGSIRIFDARLTDSGRYTCSAINDIGMDFKSMSLLVLNPPQIIRSARRHYRAILGNSLAILCEADGTPEPNIIWRRLGKKSPSYGASIRFDRVVESDEGEYECEASNSAGKDTRIFTLTVLVPPSFNGTAQGHLRAVVNQQVTLNCPVFGKPKPVIGWKKDMKILQVRHRLEENSLIIDKVQPKHVGLYECIAENEAGIATRQFSLTVDEQPKIIFNEPTQKTVAIKDSLTLECPAYASPEPVVRWFKDGIPFNKMRLEMDYSIYIRKVNQHDAGIYKCLATNRAGNASLNMNVTVLVPPRFLKEQEVDFAENVHIQNSTIILDCSVDGLPLPTVSWYKNDILLDNLPEKRISLEKNNQILKLVSSRKSDKGLYYCRVENSVGYDERRFDIEIIAPPVFDQFSASNMTAVLHQSIRFLCSVNTDPTVEVKWYHNGRKIREGIKFDSTIYEIDYVQANNSGHYECEASNVAGSVSKVFDLVVLIPPKFASVENGRQEVRMNSTVHLDCRVEGYPTPSILWYYNGRLLAKANGSEVLKIRKVSITNSGLYECVATNEAGQSEKHFNVNFHQPAYFISPEPGHKVTKLTLNRSLVLSCRVGGYPTPNIIWEKDSRRLNWRKENLRIGSATLADAGLYRCIASNVVSRISREFDVQVVEPPRIDKTGFNSNPAVIVNQSHQFNCKVDAIPEAEVTWFKDGRLLDNNFRIHTLSKDEILEIRKAETSDSGVYTCTARNEIGKDSLSFNFKVYEPPTFVDEESSKFQIHVTLGNSLVINCFTRGIPEPKISWFKNGKMLDFSERHHEISNNGKLLRIDHVNDFDSGRYACSAWNEAGSAYKDFIVSVFVKPYIEIEGINFYPTTVKGKHVIFNCQPRGLPFPNVSWLKNGKPFIGGERTRLLSGSRQLEIQRAIENDSANYTCIATNRAGSANISYHLKVIVPPIIDDSNLVGKPIVLLNSKVYLECPSTGSPPPNITWYKNNEKIDSTTKNGIEIRGHRLGILRASLEDSGRYVCVVTNVAGSTRQVFDLDVYFEPKVDNIAENLTVLENETVSMHCPITGYPIPVVNWFFKGSQIPSNSRRIVTFLDGQELRITNVRRKEAGDYACVAQNSVGEVKKRFHLQVKVPPVIRGRNKVFIINVRKGNEIRLDCVVEGQPKPVIIWLKDGSLIPPNDVRIREAEDSLLIFPAKTEDTGLFTCLAENEAGRSEKKFSIHVQFPPTFFENSTEILNLISGQSVILNCDVIGKPTPTIQWKKDGRKLFIHLLNKMRLLRGGYLLEVNDLQIDDGGYYECEAWNSVGEGRKRFEVVVQSPPKIHQALTGEANKIISMENTRAVLRCKVEAEPKAEIIWLKDGVSLPDYRIGEDGTLQFSEVHTGDSGQYECLARNRAGEDKAYFDLRVYSSPKIEADRNDDLQVMLGETAFFNCRTRGHPPAKIEWYRNGRVIRNQFIHNNGTLEIRRITEEDFGIYICRATNEAGSETKRVNLRVLIAPRFKNPNVADITAEVNEPVTLICDVKGKPMPRIMWIKDGEQLRNGDSRSYRISAIDNRNLHLPLPTVDDSGTYTCVAWNEVGTIRKQFVVSIQEAAWIRRKEERIGVKATSLTILPCQAYGHPRPTVIWSKNGRNIPNSPRYLLNPEDGSLTIRNTVVTDAGKYECRAKNNAGVAVKHLFLTVHAPPRIIRHSRNERDLQCEASGQPLPKIVWRRNGRLIRSSRSLRGKSIFRANEDGLYECIAENDIGMDKAAVSVRSMKIAEITLENNANSLKMRRLVGVFRRDKGLVWDSLNEYWFIWSPVYWATAREVRTAQNGRTISDGIFRIESFIRFSTGDVLYVVHSSSGFNSNGVLRINTKIDGTWPTDFGRKPRYFEEFYIRGSNGQIFSKSQMNLGGRSYIAAEINSEIKSSSKDIIQKYLVQKLMVNFNRQGISTKIEKASKRYDRKCPNGYRLDFRRYCCEDVDECQLRNSCSPHDTCKNIFGSYICQMTT</sequence>
<keyword evidence="8" id="KW-0393">Immunoglobulin domain</keyword>
<gene>
    <name evidence="12" type="ORF">DGYR_LOCUS10926</name>
</gene>
<feature type="domain" description="Ig-like" evidence="10">
    <location>
        <begin position="2597"/>
        <end position="2664"/>
    </location>
</feature>
<comment type="caution">
    <text evidence="12">The sequence shown here is derived from an EMBL/GenBank/DDBJ whole genome shotgun (WGS) entry which is preliminary data.</text>
</comment>
<dbReference type="InterPro" id="IPR018097">
    <property type="entry name" value="EGF_Ca-bd_CS"/>
</dbReference>
<dbReference type="InterPro" id="IPR056475">
    <property type="entry name" value="GBD_Hemicentin/VWA7"/>
</dbReference>
<keyword evidence="7" id="KW-0325">Glycoprotein</keyword>
<dbReference type="GO" id="GO:0005509">
    <property type="term" value="F:calcium ion binding"/>
    <property type="evidence" value="ECO:0007669"/>
    <property type="project" value="InterPro"/>
</dbReference>
<feature type="domain" description="Ig-like" evidence="10">
    <location>
        <begin position="1035"/>
        <end position="1114"/>
    </location>
</feature>
<evidence type="ECO:0000259" key="11">
    <source>
        <dbReference type="PROSITE" id="PS50993"/>
    </source>
</evidence>
<keyword evidence="2" id="KW-0964">Secreted</keyword>
<comment type="subcellular location">
    <subcellularLocation>
        <location evidence="1">Secreted</location>
        <location evidence="1">Extracellular space</location>
        <location evidence="1">Extracellular matrix</location>
    </subcellularLocation>
</comment>
<feature type="domain" description="Ig-like" evidence="10">
    <location>
        <begin position="1652"/>
        <end position="1736"/>
    </location>
</feature>
<dbReference type="SUPFAM" id="SSF48726">
    <property type="entry name" value="Immunoglobulin"/>
    <property type="match status" value="26"/>
</dbReference>
<dbReference type="InterPro" id="IPR009017">
    <property type="entry name" value="GFP"/>
</dbReference>
<dbReference type="CDD" id="cd00096">
    <property type="entry name" value="Ig"/>
    <property type="match status" value="10"/>
</dbReference>
<dbReference type="PANTHER" id="PTHR45080:SF8">
    <property type="entry name" value="IG-LIKE DOMAIN-CONTAINING PROTEIN"/>
    <property type="match status" value="1"/>
</dbReference>
<proteinExistence type="predicted"/>
<evidence type="ECO:0000256" key="9">
    <source>
        <dbReference type="SAM" id="SignalP"/>
    </source>
</evidence>
<name>A0A7I8W851_9ANNE</name>